<dbReference type="CDD" id="cd11061">
    <property type="entry name" value="CYP67-like"/>
    <property type="match status" value="1"/>
</dbReference>
<dbReference type="EMBL" id="MU002119">
    <property type="protein sequence ID" value="KAF2789708.1"/>
    <property type="molecule type" value="Genomic_DNA"/>
</dbReference>
<keyword evidence="9" id="KW-0560">Oxidoreductase</keyword>
<dbReference type="AlphaFoldDB" id="A0A6A6X0I5"/>
<keyword evidence="5 13" id="KW-0349">Heme</keyword>
<name>A0A6A6X0I5_9PLEO</name>
<dbReference type="GO" id="GO:0016020">
    <property type="term" value="C:membrane"/>
    <property type="evidence" value="ECO:0007669"/>
    <property type="project" value="UniProtKB-SubCell"/>
</dbReference>
<dbReference type="PANTHER" id="PTHR24305">
    <property type="entry name" value="CYTOCHROME P450"/>
    <property type="match status" value="1"/>
</dbReference>
<feature type="binding site" description="axial binding residue" evidence="13">
    <location>
        <position position="490"/>
    </location>
    <ligand>
        <name>heme</name>
        <dbReference type="ChEBI" id="CHEBI:30413"/>
    </ligand>
    <ligandPart>
        <name>Fe</name>
        <dbReference type="ChEBI" id="CHEBI:18248"/>
    </ligandPart>
</feature>
<dbReference type="InterPro" id="IPR002401">
    <property type="entry name" value="Cyt_P450_E_grp-I"/>
</dbReference>
<keyword evidence="16" id="KW-1185">Reference proteome</keyword>
<protein>
    <submittedName>
        <fullName evidence="15">Benzoate 4-monooxygenase cytochrome P450</fullName>
    </submittedName>
</protein>
<reference evidence="15" key="1">
    <citation type="journal article" date="2020" name="Stud. Mycol.">
        <title>101 Dothideomycetes genomes: a test case for predicting lifestyles and emergence of pathogens.</title>
        <authorList>
            <person name="Haridas S."/>
            <person name="Albert R."/>
            <person name="Binder M."/>
            <person name="Bloem J."/>
            <person name="Labutti K."/>
            <person name="Salamov A."/>
            <person name="Andreopoulos B."/>
            <person name="Baker S."/>
            <person name="Barry K."/>
            <person name="Bills G."/>
            <person name="Bluhm B."/>
            <person name="Cannon C."/>
            <person name="Castanera R."/>
            <person name="Culley D."/>
            <person name="Daum C."/>
            <person name="Ezra D."/>
            <person name="Gonzalez J."/>
            <person name="Henrissat B."/>
            <person name="Kuo A."/>
            <person name="Liang C."/>
            <person name="Lipzen A."/>
            <person name="Lutzoni F."/>
            <person name="Magnuson J."/>
            <person name="Mondo S."/>
            <person name="Nolan M."/>
            <person name="Ohm R."/>
            <person name="Pangilinan J."/>
            <person name="Park H.-J."/>
            <person name="Ramirez L."/>
            <person name="Alfaro M."/>
            <person name="Sun H."/>
            <person name="Tritt A."/>
            <person name="Yoshinaga Y."/>
            <person name="Zwiers L.-H."/>
            <person name="Turgeon B."/>
            <person name="Goodwin S."/>
            <person name="Spatafora J."/>
            <person name="Crous P."/>
            <person name="Grigoriev I."/>
        </authorList>
    </citation>
    <scope>NUCLEOTIDE SEQUENCE</scope>
    <source>
        <strain evidence="15">CBS 109.77</strain>
    </source>
</reference>
<feature type="transmembrane region" description="Helical" evidence="14">
    <location>
        <begin position="32"/>
        <end position="52"/>
    </location>
</feature>
<dbReference type="GO" id="GO:0020037">
    <property type="term" value="F:heme binding"/>
    <property type="evidence" value="ECO:0007669"/>
    <property type="project" value="InterPro"/>
</dbReference>
<dbReference type="Proteomes" id="UP000799757">
    <property type="component" value="Unassembled WGS sequence"/>
</dbReference>
<dbReference type="PANTHER" id="PTHR24305:SF187">
    <property type="entry name" value="P450, PUTATIVE (EUROFUNG)-RELATED"/>
    <property type="match status" value="1"/>
</dbReference>
<dbReference type="GO" id="GO:1902181">
    <property type="term" value="P:verruculogen biosynthetic process"/>
    <property type="evidence" value="ECO:0007669"/>
    <property type="project" value="UniProtKB-ARBA"/>
</dbReference>
<keyword evidence="7 13" id="KW-0479">Metal-binding</keyword>
<evidence type="ECO:0000256" key="13">
    <source>
        <dbReference type="PIRSR" id="PIRSR602401-1"/>
    </source>
</evidence>
<dbReference type="SUPFAM" id="SSF48264">
    <property type="entry name" value="Cytochrome P450"/>
    <property type="match status" value="1"/>
</dbReference>
<dbReference type="InterPro" id="IPR050121">
    <property type="entry name" value="Cytochrome_P450_monoxygenase"/>
</dbReference>
<evidence type="ECO:0000256" key="4">
    <source>
        <dbReference type="ARBA" id="ARBA00010617"/>
    </source>
</evidence>
<keyword evidence="12 14" id="KW-0472">Membrane</keyword>
<dbReference type="InterPro" id="IPR036396">
    <property type="entry name" value="Cyt_P450_sf"/>
</dbReference>
<keyword evidence="10 13" id="KW-0408">Iron</keyword>
<evidence type="ECO:0000256" key="12">
    <source>
        <dbReference type="ARBA" id="ARBA00023136"/>
    </source>
</evidence>
<evidence type="ECO:0000256" key="11">
    <source>
        <dbReference type="ARBA" id="ARBA00023033"/>
    </source>
</evidence>
<accession>A0A6A6X0I5</accession>
<evidence type="ECO:0000256" key="7">
    <source>
        <dbReference type="ARBA" id="ARBA00022723"/>
    </source>
</evidence>
<comment type="similarity">
    <text evidence="4">Belongs to the cytochrome P450 family.</text>
</comment>
<dbReference type="Pfam" id="PF00067">
    <property type="entry name" value="p450"/>
    <property type="match status" value="1"/>
</dbReference>
<evidence type="ECO:0000256" key="3">
    <source>
        <dbReference type="ARBA" id="ARBA00004685"/>
    </source>
</evidence>
<dbReference type="GO" id="GO:0005506">
    <property type="term" value="F:iron ion binding"/>
    <property type="evidence" value="ECO:0007669"/>
    <property type="project" value="InterPro"/>
</dbReference>
<evidence type="ECO:0000256" key="6">
    <source>
        <dbReference type="ARBA" id="ARBA00022692"/>
    </source>
</evidence>
<dbReference type="OrthoDB" id="6692864at2759"/>
<dbReference type="FunFam" id="1.10.630.10:FF:000063">
    <property type="entry name" value="Cytochrome P450 monooxygenase"/>
    <property type="match status" value="1"/>
</dbReference>
<gene>
    <name evidence="15" type="ORF">K505DRAFT_252722</name>
</gene>
<feature type="transmembrane region" description="Helical" evidence="14">
    <location>
        <begin position="6"/>
        <end position="25"/>
    </location>
</feature>
<dbReference type="GO" id="GO:0004497">
    <property type="term" value="F:monooxygenase activity"/>
    <property type="evidence" value="ECO:0007669"/>
    <property type="project" value="UniProtKB-KW"/>
</dbReference>
<evidence type="ECO:0000256" key="1">
    <source>
        <dbReference type="ARBA" id="ARBA00001971"/>
    </source>
</evidence>
<comment type="pathway">
    <text evidence="3">Mycotoxin biosynthesis.</text>
</comment>
<dbReference type="PRINTS" id="PR00385">
    <property type="entry name" value="P450"/>
</dbReference>
<organism evidence="15 16">
    <name type="scientific">Melanomma pulvis-pyrius CBS 109.77</name>
    <dbReference type="NCBI Taxonomy" id="1314802"/>
    <lineage>
        <taxon>Eukaryota</taxon>
        <taxon>Fungi</taxon>
        <taxon>Dikarya</taxon>
        <taxon>Ascomycota</taxon>
        <taxon>Pezizomycotina</taxon>
        <taxon>Dothideomycetes</taxon>
        <taxon>Pleosporomycetidae</taxon>
        <taxon>Pleosporales</taxon>
        <taxon>Melanommataceae</taxon>
        <taxon>Melanomma</taxon>
    </lineage>
</organism>
<evidence type="ECO:0000256" key="10">
    <source>
        <dbReference type="ARBA" id="ARBA00023004"/>
    </source>
</evidence>
<evidence type="ECO:0000256" key="9">
    <source>
        <dbReference type="ARBA" id="ARBA00023002"/>
    </source>
</evidence>
<dbReference type="Gene3D" id="1.10.630.10">
    <property type="entry name" value="Cytochrome P450"/>
    <property type="match status" value="1"/>
</dbReference>
<evidence type="ECO:0000256" key="2">
    <source>
        <dbReference type="ARBA" id="ARBA00004370"/>
    </source>
</evidence>
<evidence type="ECO:0000256" key="5">
    <source>
        <dbReference type="ARBA" id="ARBA00022617"/>
    </source>
</evidence>
<comment type="cofactor">
    <cofactor evidence="1 13">
        <name>heme</name>
        <dbReference type="ChEBI" id="CHEBI:30413"/>
    </cofactor>
</comment>
<comment type="subcellular location">
    <subcellularLocation>
        <location evidence="2">Membrane</location>
    </subcellularLocation>
</comment>
<keyword evidence="6 14" id="KW-0812">Transmembrane</keyword>
<keyword evidence="8 14" id="KW-1133">Transmembrane helix</keyword>
<dbReference type="InterPro" id="IPR001128">
    <property type="entry name" value="Cyt_P450"/>
</dbReference>
<evidence type="ECO:0000256" key="14">
    <source>
        <dbReference type="SAM" id="Phobius"/>
    </source>
</evidence>
<dbReference type="PRINTS" id="PR00463">
    <property type="entry name" value="EP450I"/>
</dbReference>
<keyword evidence="11 15" id="KW-0503">Monooxygenase</keyword>
<sequence>MAVLSGFVARCGAFIIGIALHIFLFRIGEWDLQTTTILATSFVVHVMGTLGIQKLLPQEYGDPIHAVKDVSVIVVCVGAGIFISMLVYRAFFHRLNTFPGPFAARLSTVYPTYLSAKKRHLYEEVQALHQKYGDYIRLGPSELSINDPRAVTAIHSAQSLCRKGPWYSVLHPMVSLQMVRNKPEHIRRRKVWDRGFSAKALRDYEPRVQKYAEQLLVQLDAHAGQPVNATEWFNFYSFDVMGDLAWGKSFNMVQNGIKHYFMTSLHKFMLDVGTFSHMPWLFPIFKATPILNNESKKFWCWVNEQVSERKKMKPDRPDVFSWLLAEHESNDKPTAQEKLNLVGDAYLIAVAGSDTTAATLTCLFYQLALDPKSLTTLQQEVDDTFNEADIIDSATLSKLPYLDAVINESLRLHPPVPSGVQRMTPPEGLQIGERFVPGNSIVQIPTHTMYRDERCFEDPDSFIPERWTSKKYMTKDATVFTPFSSGRYSCIGKQLGLMEVRHVTSQIVRRYDVQLAPGQSSQAFLDGKKDTFTLGLGPLELVFQPRKKQAKV</sequence>
<dbReference type="GO" id="GO:0016705">
    <property type="term" value="F:oxidoreductase activity, acting on paired donors, with incorporation or reduction of molecular oxygen"/>
    <property type="evidence" value="ECO:0007669"/>
    <property type="project" value="InterPro"/>
</dbReference>
<evidence type="ECO:0000256" key="8">
    <source>
        <dbReference type="ARBA" id="ARBA00022989"/>
    </source>
</evidence>
<evidence type="ECO:0000313" key="15">
    <source>
        <dbReference type="EMBL" id="KAF2789708.1"/>
    </source>
</evidence>
<feature type="transmembrane region" description="Helical" evidence="14">
    <location>
        <begin position="72"/>
        <end position="92"/>
    </location>
</feature>
<evidence type="ECO:0000313" key="16">
    <source>
        <dbReference type="Proteomes" id="UP000799757"/>
    </source>
</evidence>
<proteinExistence type="inferred from homology"/>